<organism evidence="2 3">
    <name type="scientific">Limosilactobacillus antri DSM 16041</name>
    <dbReference type="NCBI Taxonomy" id="525309"/>
    <lineage>
        <taxon>Bacteria</taxon>
        <taxon>Bacillati</taxon>
        <taxon>Bacillota</taxon>
        <taxon>Bacilli</taxon>
        <taxon>Lactobacillales</taxon>
        <taxon>Lactobacillaceae</taxon>
        <taxon>Limosilactobacillus</taxon>
    </lineage>
</organism>
<dbReference type="Proteomes" id="UP000003675">
    <property type="component" value="Unassembled WGS sequence"/>
</dbReference>
<comment type="caution">
    <text evidence="2">The sequence shown here is derived from an EMBL/GenBank/DDBJ whole genome shotgun (WGS) entry which is preliminary data.</text>
</comment>
<protein>
    <submittedName>
        <fullName evidence="2">Putative phage head-tail adaptor</fullName>
    </submittedName>
</protein>
<dbReference type="eggNOG" id="ENOG5030AKM">
    <property type="taxonomic scope" value="Bacteria"/>
</dbReference>
<evidence type="ECO:0000256" key="1">
    <source>
        <dbReference type="SAM" id="MobiDB-lite"/>
    </source>
</evidence>
<dbReference type="EMBL" id="ACLL01000051">
    <property type="protein sequence ID" value="EEW53052.1"/>
    <property type="molecule type" value="Genomic_DNA"/>
</dbReference>
<dbReference type="InterPro" id="IPR038666">
    <property type="entry name" value="SSP1_head-tail_sf"/>
</dbReference>
<feature type="region of interest" description="Disordered" evidence="1">
    <location>
        <begin position="109"/>
        <end position="134"/>
    </location>
</feature>
<dbReference type="STRING" id="525309.HMPREF0494_1775"/>
<dbReference type="OrthoDB" id="2911310at2"/>
<dbReference type="InterPro" id="IPR008767">
    <property type="entry name" value="Phage_SPP1_head-tail_adaptor"/>
</dbReference>
<dbReference type="RefSeq" id="WP_007123321.1">
    <property type="nucleotide sequence ID" value="NZ_GG700732.1"/>
</dbReference>
<gene>
    <name evidence="2" type="ORF">HMPREF0494_1775</name>
</gene>
<evidence type="ECO:0000313" key="2">
    <source>
        <dbReference type="EMBL" id="EEW53052.1"/>
    </source>
</evidence>
<proteinExistence type="predicted"/>
<reference evidence="2 3" key="1">
    <citation type="submission" date="2009-09" db="EMBL/GenBank/DDBJ databases">
        <authorList>
            <person name="Qin X."/>
            <person name="Bachman B."/>
            <person name="Battles P."/>
            <person name="Bell A."/>
            <person name="Bess C."/>
            <person name="Bickham C."/>
            <person name="Chaboub L."/>
            <person name="Chen D."/>
            <person name="Coyle M."/>
            <person name="Deiros D.R."/>
            <person name="Dinh H."/>
            <person name="Forbes L."/>
            <person name="Fowler G."/>
            <person name="Francisco L."/>
            <person name="Fu Q."/>
            <person name="Gubbala S."/>
            <person name="Hale W."/>
            <person name="Han Y."/>
            <person name="Hemphill L."/>
            <person name="Highlander S.K."/>
            <person name="Hirani K."/>
            <person name="Hogues M."/>
            <person name="Jackson L."/>
            <person name="Jakkamsetti A."/>
            <person name="Javaid M."/>
            <person name="Jiang H."/>
            <person name="Korchina V."/>
            <person name="Kovar C."/>
            <person name="Lara F."/>
            <person name="Lee S."/>
            <person name="Mata R."/>
            <person name="Mathew T."/>
            <person name="Moen C."/>
            <person name="Morales K."/>
            <person name="Munidasa M."/>
            <person name="Nazareth L."/>
            <person name="Ngo R."/>
            <person name="Nguyen L."/>
            <person name="Okwuonu G."/>
            <person name="Ongeri F."/>
            <person name="Patil S."/>
            <person name="Petrosino J."/>
            <person name="Pham C."/>
            <person name="Pham P."/>
            <person name="Pu L.-L."/>
            <person name="Puazo M."/>
            <person name="Raj R."/>
            <person name="Reid J."/>
            <person name="Rouhana J."/>
            <person name="Saada N."/>
            <person name="Shang Y."/>
            <person name="Simmons D."/>
            <person name="Thornton R."/>
            <person name="Warren J."/>
            <person name="Weissenberger G."/>
            <person name="Zhang J."/>
            <person name="Zhang L."/>
            <person name="Zhou C."/>
            <person name="Zhu D."/>
            <person name="Muzny D."/>
            <person name="Worley K."/>
            <person name="Gibbs R."/>
        </authorList>
    </citation>
    <scope>NUCLEOTIDE SEQUENCE [LARGE SCALE GENOMIC DNA]</scope>
    <source>
        <strain evidence="2 3">DSM 16041</strain>
    </source>
</reference>
<dbReference type="HOGENOM" id="CLU_147810_4_0_9"/>
<dbReference type="Gene3D" id="2.40.10.270">
    <property type="entry name" value="Bacteriophage SPP1 head-tail adaptor protein"/>
    <property type="match status" value="1"/>
</dbReference>
<name>C8P8Y1_9LACO</name>
<dbReference type="AlphaFoldDB" id="C8P8Y1"/>
<evidence type="ECO:0000313" key="3">
    <source>
        <dbReference type="Proteomes" id="UP000003675"/>
    </source>
</evidence>
<accession>C8P8Y1</accession>
<sequence>MKLRNMTERITFYSVQTGVDPVTRQPLDSAPVKEFSCWAEVPKLPIREFVQNSSEVGFRKESPTFLVAFKLPKPVQPNWLIEWRGKNYEITGMDPDYKLRDLSKISAQEVVDNGSDRGSGADGKPGTLGENRRG</sequence>
<dbReference type="Pfam" id="PF05521">
    <property type="entry name" value="Phage_HCP"/>
    <property type="match status" value="1"/>
</dbReference>